<proteinExistence type="predicted"/>
<name>A0ABV3G1V7_9NOCA</name>
<dbReference type="EMBL" id="JBFAKC010000016">
    <property type="protein sequence ID" value="MEV0711640.1"/>
    <property type="molecule type" value="Genomic_DNA"/>
</dbReference>
<evidence type="ECO:0000313" key="2">
    <source>
        <dbReference type="Proteomes" id="UP001551695"/>
    </source>
</evidence>
<dbReference type="Proteomes" id="UP001551695">
    <property type="component" value="Unassembled WGS sequence"/>
</dbReference>
<accession>A0ABV3G1V7</accession>
<keyword evidence="2" id="KW-1185">Reference proteome</keyword>
<gene>
    <name evidence="1" type="ORF">AB0I48_29190</name>
</gene>
<comment type="caution">
    <text evidence="1">The sequence shown here is derived from an EMBL/GenBank/DDBJ whole genome shotgun (WGS) entry which is preliminary data.</text>
</comment>
<protein>
    <submittedName>
        <fullName evidence="1">Uncharacterized protein</fullName>
    </submittedName>
</protein>
<reference evidence="1 2" key="1">
    <citation type="submission" date="2024-06" db="EMBL/GenBank/DDBJ databases">
        <title>The Natural Products Discovery Center: Release of the First 8490 Sequenced Strains for Exploring Actinobacteria Biosynthetic Diversity.</title>
        <authorList>
            <person name="Kalkreuter E."/>
            <person name="Kautsar S.A."/>
            <person name="Yang D."/>
            <person name="Bader C.D."/>
            <person name="Teijaro C.N."/>
            <person name="Fluegel L."/>
            <person name="Davis C.M."/>
            <person name="Simpson J.R."/>
            <person name="Lauterbach L."/>
            <person name="Steele A.D."/>
            <person name="Gui C."/>
            <person name="Meng S."/>
            <person name="Li G."/>
            <person name="Viehrig K."/>
            <person name="Ye F."/>
            <person name="Su P."/>
            <person name="Kiefer A.F."/>
            <person name="Nichols A."/>
            <person name="Cepeda A.J."/>
            <person name="Yan W."/>
            <person name="Fan B."/>
            <person name="Jiang Y."/>
            <person name="Adhikari A."/>
            <person name="Zheng C.-J."/>
            <person name="Schuster L."/>
            <person name="Cowan T.M."/>
            <person name="Smanski M.J."/>
            <person name="Chevrette M.G."/>
            <person name="De Carvalho L.P.S."/>
            <person name="Shen B."/>
        </authorList>
    </citation>
    <scope>NUCLEOTIDE SEQUENCE [LARGE SCALE GENOMIC DNA]</scope>
    <source>
        <strain evidence="1 2">NPDC050403</strain>
    </source>
</reference>
<organism evidence="1 2">
    <name type="scientific">Nocardia aurea</name>
    <dbReference type="NCBI Taxonomy" id="2144174"/>
    <lineage>
        <taxon>Bacteria</taxon>
        <taxon>Bacillati</taxon>
        <taxon>Actinomycetota</taxon>
        <taxon>Actinomycetes</taxon>
        <taxon>Mycobacteriales</taxon>
        <taxon>Nocardiaceae</taxon>
        <taxon>Nocardia</taxon>
    </lineage>
</organism>
<evidence type="ECO:0000313" key="1">
    <source>
        <dbReference type="EMBL" id="MEV0711640.1"/>
    </source>
</evidence>
<sequence>MQRRISVQALWRHIRRGLLLYGASVGGSMYCYQESVREEAEAKAWDWSIPNQWYDMAHRD</sequence>
<dbReference type="RefSeq" id="WP_355091889.1">
    <property type="nucleotide sequence ID" value="NZ_JBEXKW010000167.1"/>
</dbReference>